<sequence>MELEYKITKDIYLDFYLANSKEKVEDLLVNKYNLKKYDEKIKLLEQIMGVKKSFNMEPSNNIENLDKDKFEYEIRLAKFLEGSWKTI</sequence>
<dbReference type="RefSeq" id="WP_335814120.1">
    <property type="nucleotide sequence ID" value="NZ_JAWLPW010000023.1"/>
</dbReference>
<dbReference type="EMBL" id="FJ006933">
    <property type="protein sequence ID" value="ACH69323.1"/>
    <property type="molecule type" value="Genomic_DNA"/>
</dbReference>
<name>B9USC0_9SPIR</name>
<dbReference type="AlphaFoldDB" id="B9USC0"/>
<organism evidence="1">
    <name type="scientific">Brachyspira intermedia</name>
    <dbReference type="NCBI Taxonomy" id="84377"/>
    <lineage>
        <taxon>Bacteria</taxon>
        <taxon>Pseudomonadati</taxon>
        <taxon>Spirochaetota</taxon>
        <taxon>Spirochaetia</taxon>
        <taxon>Brachyspirales</taxon>
        <taxon>Brachyspiraceae</taxon>
        <taxon>Brachyspira</taxon>
    </lineage>
</organism>
<accession>B9USC0</accession>
<protein>
    <submittedName>
        <fullName evidence="1">Uncharacterized protein</fullName>
    </submittedName>
</protein>
<reference evidence="1" key="1">
    <citation type="journal article" date="2009" name="Vet. Microbiol.">
        <title>Identification of genes associated with prophage-like gene transfer agents in the pathogenic intestinal spirochaetes Brachyspira hyodysenteriae, Brachyspira pilosicoli and Brachyspira intermedia.</title>
        <authorList>
            <person name="Motro Y."/>
            <person name="La T."/>
            <person name="Bellgard M.I."/>
            <person name="Dunn D.S."/>
            <person name="Phillips N.D."/>
            <person name="Hampson D.J."/>
        </authorList>
    </citation>
    <scope>NUCLEOTIDE SEQUENCE</scope>
    <source>
        <strain evidence="1">HB60</strain>
    </source>
</reference>
<evidence type="ECO:0000313" key="1">
    <source>
        <dbReference type="EMBL" id="ACH69323.1"/>
    </source>
</evidence>
<proteinExistence type="predicted"/>